<dbReference type="EMBL" id="SRLO01000123">
    <property type="protein sequence ID" value="TNN73554.1"/>
    <property type="molecule type" value="Genomic_DNA"/>
</dbReference>
<protein>
    <submittedName>
        <fullName evidence="2">Uncharacterized protein</fullName>
    </submittedName>
</protein>
<evidence type="ECO:0000256" key="1">
    <source>
        <dbReference type="SAM" id="MobiDB-lite"/>
    </source>
</evidence>
<keyword evidence="3" id="KW-1185">Reference proteome</keyword>
<dbReference type="Proteomes" id="UP000314294">
    <property type="component" value="Unassembled WGS sequence"/>
</dbReference>
<name>A0A4Z2I873_9TELE</name>
<accession>A0A4Z2I873</accession>
<evidence type="ECO:0000313" key="2">
    <source>
        <dbReference type="EMBL" id="TNN73554.1"/>
    </source>
</evidence>
<sequence length="64" mass="6840">MTFTVNNHKRCPVSWIQQLHAPPGKVSLHHLLPAAARSGTEQEAGRRSKGGSEGIEGHVQSAVS</sequence>
<reference evidence="2 3" key="1">
    <citation type="submission" date="2019-03" db="EMBL/GenBank/DDBJ databases">
        <title>First draft genome of Liparis tanakae, snailfish: a comprehensive survey of snailfish specific genes.</title>
        <authorList>
            <person name="Kim W."/>
            <person name="Song I."/>
            <person name="Jeong J.-H."/>
            <person name="Kim D."/>
            <person name="Kim S."/>
            <person name="Ryu S."/>
            <person name="Song J.Y."/>
            <person name="Lee S.K."/>
        </authorList>
    </citation>
    <scope>NUCLEOTIDE SEQUENCE [LARGE SCALE GENOMIC DNA]</scope>
    <source>
        <tissue evidence="2">Muscle</tissue>
    </source>
</reference>
<gene>
    <name evidence="2" type="ORF">EYF80_016149</name>
</gene>
<comment type="caution">
    <text evidence="2">The sequence shown here is derived from an EMBL/GenBank/DDBJ whole genome shotgun (WGS) entry which is preliminary data.</text>
</comment>
<feature type="region of interest" description="Disordered" evidence="1">
    <location>
        <begin position="33"/>
        <end position="64"/>
    </location>
</feature>
<evidence type="ECO:0000313" key="3">
    <source>
        <dbReference type="Proteomes" id="UP000314294"/>
    </source>
</evidence>
<organism evidence="2 3">
    <name type="scientific">Liparis tanakae</name>
    <name type="common">Tanaka's snailfish</name>
    <dbReference type="NCBI Taxonomy" id="230148"/>
    <lineage>
        <taxon>Eukaryota</taxon>
        <taxon>Metazoa</taxon>
        <taxon>Chordata</taxon>
        <taxon>Craniata</taxon>
        <taxon>Vertebrata</taxon>
        <taxon>Euteleostomi</taxon>
        <taxon>Actinopterygii</taxon>
        <taxon>Neopterygii</taxon>
        <taxon>Teleostei</taxon>
        <taxon>Neoteleostei</taxon>
        <taxon>Acanthomorphata</taxon>
        <taxon>Eupercaria</taxon>
        <taxon>Perciformes</taxon>
        <taxon>Cottioidei</taxon>
        <taxon>Cottales</taxon>
        <taxon>Liparidae</taxon>
        <taxon>Liparis</taxon>
    </lineage>
</organism>
<dbReference type="AlphaFoldDB" id="A0A4Z2I873"/>
<proteinExistence type="predicted"/>